<dbReference type="EMBL" id="FNAD01000015">
    <property type="protein sequence ID" value="SDE21434.1"/>
    <property type="molecule type" value="Genomic_DNA"/>
</dbReference>
<gene>
    <name evidence="1" type="ORF">SAMN05216270_115119</name>
</gene>
<dbReference type="RefSeq" id="WP_091039532.1">
    <property type="nucleotide sequence ID" value="NZ_FNAD01000015.1"/>
</dbReference>
<reference evidence="2" key="1">
    <citation type="submission" date="2016-10" db="EMBL/GenBank/DDBJ databases">
        <authorList>
            <person name="Varghese N."/>
            <person name="Submissions S."/>
        </authorList>
    </citation>
    <scope>NUCLEOTIDE SEQUENCE [LARGE SCALE GENOMIC DNA]</scope>
    <source>
        <strain evidence="2">CGMCC 4.3516</strain>
    </source>
</reference>
<keyword evidence="2" id="KW-1185">Reference proteome</keyword>
<proteinExistence type="predicted"/>
<accession>A0A1G7B2T3</accession>
<dbReference type="Proteomes" id="UP000198949">
    <property type="component" value="Unassembled WGS sequence"/>
</dbReference>
<dbReference type="STRING" id="58114.SAMN05216270_115119"/>
<dbReference type="AlphaFoldDB" id="A0A1G7B2T3"/>
<protein>
    <submittedName>
        <fullName evidence="1">Uncharacterized protein</fullName>
    </submittedName>
</protein>
<evidence type="ECO:0000313" key="2">
    <source>
        <dbReference type="Proteomes" id="UP000198949"/>
    </source>
</evidence>
<organism evidence="1 2">
    <name type="scientific">Glycomyces harbinensis</name>
    <dbReference type="NCBI Taxonomy" id="58114"/>
    <lineage>
        <taxon>Bacteria</taxon>
        <taxon>Bacillati</taxon>
        <taxon>Actinomycetota</taxon>
        <taxon>Actinomycetes</taxon>
        <taxon>Glycomycetales</taxon>
        <taxon>Glycomycetaceae</taxon>
        <taxon>Glycomyces</taxon>
    </lineage>
</organism>
<dbReference type="OrthoDB" id="5124265at2"/>
<sequence>MTEFAIEREGPVVRVGPERPHPERTALVEARGALLYWDVLDPRSHPAALYGDGQAPPVHPAAEIHDLDLAADWLWEIYGPEAAAAILSGAAAIATEADSPVLQAARKLADLRWIEAWWPATHVVTLSAQAIGGPRAREGLPPSYEAVVPAPSVGLLRAEAACRTAEVEHLLDDDEAVERALDFDPAAITALESHPVLGSDARDLADELADLAENYGVVLRTSPAPARPEDWTLAAGGDTGAGPALAEGEAPVDWASVPQGLVDIAGQARWSLTHRGGASVITVEVPAAPKARDATLTARIGGAGIALHHDRDTGMFTGEAQAPQGFLRLPTAQRTLHVYDPAFATGDAGADPDAQARRDALIVYAYQRVLASDAGLAIEAAAVGVDLP</sequence>
<name>A0A1G7B2T3_9ACTN</name>
<evidence type="ECO:0000313" key="1">
    <source>
        <dbReference type="EMBL" id="SDE21434.1"/>
    </source>
</evidence>